<proteinExistence type="predicted"/>
<comment type="caution">
    <text evidence="1">The sequence shown here is derived from an EMBL/GenBank/DDBJ whole genome shotgun (WGS) entry which is preliminary data.</text>
</comment>
<accession>A0A255YXC6</accession>
<sequence length="74" mass="7704">MRPETLRNEPLAYLPALIALALAAFSLPARANTQLLSLCSGTTLPASPAKGGKSDCDSPCHIGCPRQKKSGRLG</sequence>
<organism evidence="1 2">
    <name type="scientific">Sandarakinorhabdus cyanobacteriorum</name>
    <dbReference type="NCBI Taxonomy" id="1981098"/>
    <lineage>
        <taxon>Bacteria</taxon>
        <taxon>Pseudomonadati</taxon>
        <taxon>Pseudomonadota</taxon>
        <taxon>Alphaproteobacteria</taxon>
        <taxon>Sphingomonadales</taxon>
        <taxon>Sphingosinicellaceae</taxon>
        <taxon>Sandarakinorhabdus</taxon>
    </lineage>
</organism>
<evidence type="ECO:0000313" key="1">
    <source>
        <dbReference type="EMBL" id="OYQ33886.1"/>
    </source>
</evidence>
<gene>
    <name evidence="1" type="ORF">CHU93_02905</name>
</gene>
<protein>
    <submittedName>
        <fullName evidence="1">Uncharacterized protein</fullName>
    </submittedName>
</protein>
<dbReference type="AlphaFoldDB" id="A0A255YXC6"/>
<name>A0A255YXC6_9SPHN</name>
<dbReference type="Proteomes" id="UP000216991">
    <property type="component" value="Unassembled WGS sequence"/>
</dbReference>
<reference evidence="1 2" key="1">
    <citation type="submission" date="2017-07" db="EMBL/GenBank/DDBJ databases">
        <title>Sandarakinorhabdus cyanobacteriorum sp. nov., a novel bacterium isolated from cyanobacterial aggregates in a eutrophic lake.</title>
        <authorList>
            <person name="Cai H."/>
        </authorList>
    </citation>
    <scope>NUCLEOTIDE SEQUENCE [LARGE SCALE GENOMIC DNA]</scope>
    <source>
        <strain evidence="1 2">TH057</strain>
    </source>
</reference>
<dbReference type="RefSeq" id="WP_094472688.1">
    <property type="nucleotide sequence ID" value="NZ_NOXT01000074.1"/>
</dbReference>
<keyword evidence="2" id="KW-1185">Reference proteome</keyword>
<evidence type="ECO:0000313" key="2">
    <source>
        <dbReference type="Proteomes" id="UP000216991"/>
    </source>
</evidence>
<dbReference type="EMBL" id="NOXT01000074">
    <property type="protein sequence ID" value="OYQ33886.1"/>
    <property type="molecule type" value="Genomic_DNA"/>
</dbReference>